<feature type="transmembrane region" description="Helical" evidence="5">
    <location>
        <begin position="300"/>
        <end position="325"/>
    </location>
</feature>
<feature type="transmembrane region" description="Helical" evidence="5">
    <location>
        <begin position="113"/>
        <end position="132"/>
    </location>
</feature>
<feature type="domain" description="STAS" evidence="6">
    <location>
        <begin position="442"/>
        <end position="506"/>
    </location>
</feature>
<dbReference type="Proteomes" id="UP000292347">
    <property type="component" value="Unassembled WGS sequence"/>
</dbReference>
<feature type="transmembrane region" description="Helical" evidence="5">
    <location>
        <begin position="345"/>
        <end position="372"/>
    </location>
</feature>
<comment type="caution">
    <text evidence="7">The sequence shown here is derived from an EMBL/GenBank/DDBJ whole genome shotgun (WGS) entry which is preliminary data.</text>
</comment>
<evidence type="ECO:0000256" key="2">
    <source>
        <dbReference type="ARBA" id="ARBA00022692"/>
    </source>
</evidence>
<comment type="subcellular location">
    <subcellularLocation>
        <location evidence="1">Membrane</location>
        <topology evidence="1">Multi-pass membrane protein</topology>
    </subcellularLocation>
</comment>
<protein>
    <submittedName>
        <fullName evidence="7">SulP family inorganic anion transporter</fullName>
    </submittedName>
</protein>
<evidence type="ECO:0000313" key="8">
    <source>
        <dbReference type="Proteomes" id="UP000292347"/>
    </source>
</evidence>
<dbReference type="InterPro" id="IPR001902">
    <property type="entry name" value="SLC26A/SulP_fam"/>
</dbReference>
<dbReference type="GO" id="GO:0016020">
    <property type="term" value="C:membrane"/>
    <property type="evidence" value="ECO:0007669"/>
    <property type="project" value="UniProtKB-SubCell"/>
</dbReference>
<dbReference type="PANTHER" id="PTHR11814">
    <property type="entry name" value="SULFATE TRANSPORTER"/>
    <property type="match status" value="1"/>
</dbReference>
<dbReference type="EMBL" id="SDPT01000001">
    <property type="protein sequence ID" value="RXZ34550.1"/>
    <property type="molecule type" value="Genomic_DNA"/>
</dbReference>
<evidence type="ECO:0000256" key="1">
    <source>
        <dbReference type="ARBA" id="ARBA00004141"/>
    </source>
</evidence>
<keyword evidence="3 5" id="KW-1133">Transmembrane helix</keyword>
<evidence type="ECO:0000256" key="3">
    <source>
        <dbReference type="ARBA" id="ARBA00022989"/>
    </source>
</evidence>
<name>A0A4Q2IYX9_9SPHN</name>
<feature type="transmembrane region" description="Helical" evidence="5">
    <location>
        <begin position="393"/>
        <end position="424"/>
    </location>
</feature>
<evidence type="ECO:0000256" key="4">
    <source>
        <dbReference type="ARBA" id="ARBA00023136"/>
    </source>
</evidence>
<dbReference type="OrthoDB" id="9769739at2"/>
<feature type="transmembrane region" description="Helical" evidence="5">
    <location>
        <begin position="45"/>
        <end position="76"/>
    </location>
</feature>
<dbReference type="SUPFAM" id="SSF52091">
    <property type="entry name" value="SpoIIaa-like"/>
    <property type="match status" value="1"/>
</dbReference>
<keyword evidence="2 5" id="KW-0812">Transmembrane</keyword>
<dbReference type="InterPro" id="IPR036513">
    <property type="entry name" value="STAS_dom_sf"/>
</dbReference>
<dbReference type="InterPro" id="IPR011547">
    <property type="entry name" value="SLC26A/SulP_dom"/>
</dbReference>
<dbReference type="AlphaFoldDB" id="A0A4Q2IYX9"/>
<dbReference type="InterPro" id="IPR002645">
    <property type="entry name" value="STAS_dom"/>
</dbReference>
<gene>
    <name evidence="7" type="ORF">EO081_02385</name>
</gene>
<proteinExistence type="predicted"/>
<keyword evidence="4 5" id="KW-0472">Membrane</keyword>
<evidence type="ECO:0000313" key="7">
    <source>
        <dbReference type="EMBL" id="RXZ34550.1"/>
    </source>
</evidence>
<dbReference type="PROSITE" id="PS50801">
    <property type="entry name" value="STAS"/>
    <property type="match status" value="1"/>
</dbReference>
<sequence length="526" mass="55830">MSLASKFTTSWRQDVPASIVVALVALPLCLGVALASGAPLFSGLISGIVGGIVIGMLSKSPLSVSGPAAGLTVIVLDAIQRLPSYEAFLLAVVLAGCIQLLFSVSRGGILSEFVPSSVITGMLAAIGLILILKQFPHAIGYDADPEGSFSFFQANGENTFSAIGHVLREQIVWGAAIIAAISLAFLFWWDHAKPKEGPLRFLPGPLVVVVGAVLINALFGMAAPDLQVQASHLVSVPVAAGLGEFIGLFTTPDFGQISNAAVWSTAVTLAIVASLESLLSVKAIDEIDPKRRTTDKNRELFAQGSGNIVAGLIGGLPVTSVIVRSSANVDANANSQLSTILHGCWLLLSVLLIPAILNLIPLSALAAVLIATGYKLTKPSLFTKRFKQGWTQFVPFVVTVGAILFTDLLEGIVIGLVVGFVFVIGRNFRPAIIFVQDGDSCMIRARRNLYFIHKYELQKELAKVPDNTHVLIDLSATSYVDIDNIDIINAFVRNAQFRNIGVIVRGDVGEQTASKIQAPRKEVVFA</sequence>
<feature type="transmembrane region" description="Helical" evidence="5">
    <location>
        <begin position="201"/>
        <end position="223"/>
    </location>
</feature>
<evidence type="ECO:0000256" key="5">
    <source>
        <dbReference type="SAM" id="Phobius"/>
    </source>
</evidence>
<keyword evidence="8" id="KW-1185">Reference proteome</keyword>
<reference evidence="7 8" key="1">
    <citation type="submission" date="2019-01" db="EMBL/GenBank/DDBJ databases">
        <title>Sphingomonas mucosissima sp. nov. and Sphingomonas desiccabilis sp. nov., from biological soil crusts in the Colorado Plateau, USA.</title>
        <authorList>
            <person name="Zhu D."/>
        </authorList>
    </citation>
    <scope>NUCLEOTIDE SEQUENCE [LARGE SCALE GENOMIC DNA]</scope>
    <source>
        <strain evidence="7 8">CP1D</strain>
    </source>
</reference>
<feature type="transmembrane region" description="Helical" evidence="5">
    <location>
        <begin position="88"/>
        <end position="107"/>
    </location>
</feature>
<evidence type="ECO:0000259" key="6">
    <source>
        <dbReference type="PROSITE" id="PS50801"/>
    </source>
</evidence>
<feature type="transmembrane region" description="Helical" evidence="5">
    <location>
        <begin position="261"/>
        <end position="279"/>
    </location>
</feature>
<dbReference type="Pfam" id="PF00916">
    <property type="entry name" value="Sulfate_transp"/>
    <property type="match status" value="1"/>
</dbReference>
<dbReference type="GO" id="GO:0055085">
    <property type="term" value="P:transmembrane transport"/>
    <property type="evidence" value="ECO:0007669"/>
    <property type="project" value="InterPro"/>
</dbReference>
<organism evidence="7 8">
    <name type="scientific">Sphingomonas desiccabilis</name>
    <dbReference type="NCBI Taxonomy" id="429134"/>
    <lineage>
        <taxon>Bacteria</taxon>
        <taxon>Pseudomonadati</taxon>
        <taxon>Pseudomonadota</taxon>
        <taxon>Alphaproteobacteria</taxon>
        <taxon>Sphingomonadales</taxon>
        <taxon>Sphingomonadaceae</taxon>
        <taxon>Sphingomonas</taxon>
    </lineage>
</organism>
<accession>A0A4Q2IYX9</accession>
<feature type="transmembrane region" description="Helical" evidence="5">
    <location>
        <begin position="171"/>
        <end position="189"/>
    </location>
</feature>